<feature type="compositionally biased region" description="Polar residues" evidence="1">
    <location>
        <begin position="82"/>
        <end position="96"/>
    </location>
</feature>
<dbReference type="EMBL" id="OY731401">
    <property type="protein sequence ID" value="CAJ1952890.1"/>
    <property type="molecule type" value="Genomic_DNA"/>
</dbReference>
<dbReference type="GO" id="GO:0006511">
    <property type="term" value="P:ubiquitin-dependent protein catabolic process"/>
    <property type="evidence" value="ECO:0007669"/>
    <property type="project" value="InterPro"/>
</dbReference>
<feature type="compositionally biased region" description="Basic and acidic residues" evidence="1">
    <location>
        <begin position="42"/>
        <end position="62"/>
    </location>
</feature>
<dbReference type="PANTHER" id="PTHR12555:SF21">
    <property type="entry name" value="UBIQUITIN FUSION DEGRADATION PROTEIN 1 HOMOLOG"/>
    <property type="match status" value="1"/>
</dbReference>
<accession>A0AA86VD39</accession>
<proteinExistence type="predicted"/>
<dbReference type="Pfam" id="PF24842">
    <property type="entry name" value="UFD1_N2"/>
    <property type="match status" value="1"/>
</dbReference>
<name>A0AA86VD39_9FABA</name>
<reference evidence="3" key="1">
    <citation type="submission" date="2023-10" db="EMBL/GenBank/DDBJ databases">
        <authorList>
            <person name="Domelevo Entfellner J.-B."/>
        </authorList>
    </citation>
    <scope>NUCLEOTIDE SEQUENCE</scope>
</reference>
<dbReference type="Proteomes" id="UP001189624">
    <property type="component" value="Chromosome 4"/>
</dbReference>
<dbReference type="Gene3D" id="3.10.330.10">
    <property type="match status" value="1"/>
</dbReference>
<gene>
    <name evidence="3" type="ORF">AYBTSS11_LOCUS15538</name>
</gene>
<dbReference type="GO" id="GO:0031593">
    <property type="term" value="F:polyubiquitin modification-dependent protein binding"/>
    <property type="evidence" value="ECO:0007669"/>
    <property type="project" value="TreeGrafter"/>
</dbReference>
<dbReference type="AlphaFoldDB" id="A0AA86VD39"/>
<feature type="region of interest" description="Disordered" evidence="1">
    <location>
        <begin position="38"/>
        <end position="143"/>
    </location>
</feature>
<feature type="domain" description="Ubiquitin fusion degradation protein UFD1 N-terminal subdomain 2" evidence="2">
    <location>
        <begin position="2"/>
        <end position="36"/>
    </location>
</feature>
<organism evidence="3 4">
    <name type="scientific">Sphenostylis stenocarpa</name>
    <dbReference type="NCBI Taxonomy" id="92480"/>
    <lineage>
        <taxon>Eukaryota</taxon>
        <taxon>Viridiplantae</taxon>
        <taxon>Streptophyta</taxon>
        <taxon>Embryophyta</taxon>
        <taxon>Tracheophyta</taxon>
        <taxon>Spermatophyta</taxon>
        <taxon>Magnoliopsida</taxon>
        <taxon>eudicotyledons</taxon>
        <taxon>Gunneridae</taxon>
        <taxon>Pentapetalae</taxon>
        <taxon>rosids</taxon>
        <taxon>fabids</taxon>
        <taxon>Fabales</taxon>
        <taxon>Fabaceae</taxon>
        <taxon>Papilionoideae</taxon>
        <taxon>50 kb inversion clade</taxon>
        <taxon>NPAAA clade</taxon>
        <taxon>indigoferoid/millettioid clade</taxon>
        <taxon>Phaseoleae</taxon>
        <taxon>Sphenostylis</taxon>
    </lineage>
</organism>
<protein>
    <recommendedName>
        <fullName evidence="2">Ubiquitin fusion degradation protein UFD1 N-terminal subdomain 2 domain-containing protein</fullName>
    </recommendedName>
</protein>
<feature type="compositionally biased region" description="Polar residues" evidence="1">
    <location>
        <begin position="122"/>
        <end position="143"/>
    </location>
</feature>
<sequence>MIAYNNKQYYIDIVETKPFHGISIVDTDCEVDFVQPLDYEEPEKQLPADSFDKGHSEVHDSIMKNSKIIPFSGTGRRLDGKPTQSMEESSFSLPKQQQKEHETKNSISETSRRTPGKVVFGSSVNASKTQTTPKASQKSITEA</sequence>
<evidence type="ECO:0000313" key="4">
    <source>
        <dbReference type="Proteomes" id="UP001189624"/>
    </source>
</evidence>
<evidence type="ECO:0000256" key="1">
    <source>
        <dbReference type="SAM" id="MobiDB-lite"/>
    </source>
</evidence>
<evidence type="ECO:0000313" key="3">
    <source>
        <dbReference type="EMBL" id="CAJ1952890.1"/>
    </source>
</evidence>
<dbReference type="InterPro" id="IPR004854">
    <property type="entry name" value="Ufd1-like"/>
</dbReference>
<dbReference type="GO" id="GO:0036503">
    <property type="term" value="P:ERAD pathway"/>
    <property type="evidence" value="ECO:0007669"/>
    <property type="project" value="TreeGrafter"/>
</dbReference>
<keyword evidence="4" id="KW-1185">Reference proteome</keyword>
<dbReference type="Gramene" id="rna-AYBTSS11_LOCUS15538">
    <property type="protein sequence ID" value="CAJ1952890.1"/>
    <property type="gene ID" value="gene-AYBTSS11_LOCUS15538"/>
</dbReference>
<dbReference type="GO" id="GO:0034098">
    <property type="term" value="C:VCP-NPL4-UFD1 AAA ATPase complex"/>
    <property type="evidence" value="ECO:0007669"/>
    <property type="project" value="TreeGrafter"/>
</dbReference>
<dbReference type="InterPro" id="IPR055418">
    <property type="entry name" value="UFD1_N2"/>
</dbReference>
<dbReference type="PANTHER" id="PTHR12555">
    <property type="entry name" value="UBIQUITIN FUSION DEGRADATON PROTEIN 1"/>
    <property type="match status" value="1"/>
</dbReference>
<evidence type="ECO:0000259" key="2">
    <source>
        <dbReference type="Pfam" id="PF24842"/>
    </source>
</evidence>